<dbReference type="GO" id="GO:0005737">
    <property type="term" value="C:cytoplasm"/>
    <property type="evidence" value="ECO:0007669"/>
    <property type="project" value="TreeGrafter"/>
</dbReference>
<dbReference type="Pfam" id="PF13191">
    <property type="entry name" value="AAA_16"/>
    <property type="match status" value="1"/>
</dbReference>
<reference evidence="4 5" key="1">
    <citation type="submission" date="2018-09" db="EMBL/GenBank/DDBJ databases">
        <title>Profundibacter amoris BAR1 gen. nov., sp. nov., a new member of the Roseobacter clade isolated at Lokis Castle Vent Field on the Arctic Mid-Oceanic Ridge.</title>
        <authorList>
            <person name="Le Moine Bauer S."/>
            <person name="Sjoeberg A.G."/>
            <person name="L'Haridon S."/>
            <person name="Stokke R."/>
            <person name="Roalkvam I."/>
            <person name="Steen I.H."/>
            <person name="Dahle H."/>
        </authorList>
    </citation>
    <scope>NUCLEOTIDE SEQUENCE [LARGE SCALE GENOMIC DNA]</scope>
    <source>
        <strain evidence="4 5">BAR1</strain>
    </source>
</reference>
<dbReference type="GO" id="GO:0003677">
    <property type="term" value="F:DNA binding"/>
    <property type="evidence" value="ECO:0007669"/>
    <property type="project" value="InterPro"/>
</dbReference>
<dbReference type="AlphaFoldDB" id="A0A347UG96"/>
<evidence type="ECO:0000256" key="1">
    <source>
        <dbReference type="ARBA" id="ARBA00022741"/>
    </source>
</evidence>
<dbReference type="GO" id="GO:0005524">
    <property type="term" value="F:ATP binding"/>
    <property type="evidence" value="ECO:0007669"/>
    <property type="project" value="UniProtKB-KW"/>
</dbReference>
<accession>A0A347UG96</accession>
<sequence>MNSSAGILERQECCASLEQAFAGVSTYGGRLVLIYGEAGIGKTTVVSRFLSGLPKSTARSVGYCDPLNTPRPLGPVREIIPPPKDETAGEAYYFEDFIRRATEHGSAQVAVLEDLHWSDQRTLDWLKFIGRRISQLPLLLIGTFRDDDPEGKSYLRSAIGSVPANHVLRIALKPLSPDAVRTICDNNTTRANAIYAATKGNPFLVSELAEWPLLDRSVPDSVSDSVIARLSALAPEAQSFLQFTSCNPGELPLKVLQATNVAKPEGLIDIGVRSRFFAASHSSVSFRHELTRLAIFADITPANRIIFHQRWLDAFLAVDDPSMNYDRIMHHAERAIRPDIIRHYAPQAAQQAAKLGAHLEAALYLKSACDCLGDMDNADAAEILESFAYEAGLSLGIDDDIISARHRAIAIRRGLSQSIQVAENLRWLSRAHWYRGEAELAERYIHEAIEILENENHATSEDLAQAFAQRALYYMLRDRMADAIDWGQRALGMAHGPAADEVRAHALNTVGTAMFIRGELQGEALLRESLALSLAGRFHEQAARVFTNLSECLIEVGAFDKAEALIEEGITFDTTHDLDAWTYYLMGRKAQLVFELGRYHEAGLITDEILCQDNQALLMQMPALIMRGCAHLRQGAPDAQILLAEAQAAAEQITEPQYLVPIHIALIEAAILAGTPDEARPSSDWLRAQPVEGLSPRKAGEFLMWEILAQRGPPETIGRLPLAFSEFAAGRFTSAASQFEACRSRYLAAWSLVAEATPEALGRAHRIFRDLGCETAITLVNRRLGRSSDKGLIRGPYRFARQHPYGLTAKEQIVLLHLLEGKSNASIASTLSRSQRTVENHVSSILSKLNCANRLDVVLKVHAEPWIAREAT</sequence>
<dbReference type="SUPFAM" id="SSF52540">
    <property type="entry name" value="P-loop containing nucleoside triphosphate hydrolases"/>
    <property type="match status" value="1"/>
</dbReference>
<organism evidence="4 5">
    <name type="scientific">Profundibacter amoris</name>
    <dbReference type="NCBI Taxonomy" id="2171755"/>
    <lineage>
        <taxon>Bacteria</taxon>
        <taxon>Pseudomonadati</taxon>
        <taxon>Pseudomonadota</taxon>
        <taxon>Alphaproteobacteria</taxon>
        <taxon>Rhodobacterales</taxon>
        <taxon>Paracoccaceae</taxon>
        <taxon>Profundibacter</taxon>
    </lineage>
</organism>
<evidence type="ECO:0000256" key="2">
    <source>
        <dbReference type="ARBA" id="ARBA00022840"/>
    </source>
</evidence>
<evidence type="ECO:0000313" key="4">
    <source>
        <dbReference type="EMBL" id="AXX97874.1"/>
    </source>
</evidence>
<dbReference type="Gene3D" id="1.10.10.10">
    <property type="entry name" value="Winged helix-like DNA-binding domain superfamily/Winged helix DNA-binding domain"/>
    <property type="match status" value="1"/>
</dbReference>
<dbReference type="OrthoDB" id="341967at2"/>
<dbReference type="SUPFAM" id="SSF48452">
    <property type="entry name" value="TPR-like"/>
    <property type="match status" value="2"/>
</dbReference>
<dbReference type="Pfam" id="PF00196">
    <property type="entry name" value="GerE"/>
    <property type="match status" value="1"/>
</dbReference>
<dbReference type="SMART" id="SM00028">
    <property type="entry name" value="TPR"/>
    <property type="match status" value="2"/>
</dbReference>
<keyword evidence="2" id="KW-0067">ATP-binding</keyword>
<dbReference type="KEGG" id="pamo:BAR1_07980"/>
<dbReference type="EMBL" id="CP032125">
    <property type="protein sequence ID" value="AXX97874.1"/>
    <property type="molecule type" value="Genomic_DNA"/>
</dbReference>
<dbReference type="InterPro" id="IPR011990">
    <property type="entry name" value="TPR-like_helical_dom_sf"/>
</dbReference>
<evidence type="ECO:0000313" key="5">
    <source>
        <dbReference type="Proteomes" id="UP000261704"/>
    </source>
</evidence>
<feature type="domain" description="HTH luxR-type" evidence="3">
    <location>
        <begin position="800"/>
        <end position="865"/>
    </location>
</feature>
<dbReference type="InterPro" id="IPR027417">
    <property type="entry name" value="P-loop_NTPase"/>
</dbReference>
<dbReference type="InterPro" id="IPR000792">
    <property type="entry name" value="Tscrpt_reg_LuxR_C"/>
</dbReference>
<dbReference type="PRINTS" id="PR00038">
    <property type="entry name" value="HTHLUXR"/>
</dbReference>
<dbReference type="InterPro" id="IPR016032">
    <property type="entry name" value="Sig_transdc_resp-reg_C-effctor"/>
</dbReference>
<dbReference type="PROSITE" id="PS50043">
    <property type="entry name" value="HTH_LUXR_2"/>
    <property type="match status" value="1"/>
</dbReference>
<dbReference type="InterPro" id="IPR041664">
    <property type="entry name" value="AAA_16"/>
</dbReference>
<keyword evidence="1" id="KW-0547">Nucleotide-binding</keyword>
<dbReference type="SUPFAM" id="SSF46894">
    <property type="entry name" value="C-terminal effector domain of the bipartite response regulators"/>
    <property type="match status" value="1"/>
</dbReference>
<dbReference type="CDD" id="cd06170">
    <property type="entry name" value="LuxR_C_like"/>
    <property type="match status" value="1"/>
</dbReference>
<keyword evidence="5" id="KW-1185">Reference proteome</keyword>
<dbReference type="InterPro" id="IPR036388">
    <property type="entry name" value="WH-like_DNA-bd_sf"/>
</dbReference>
<dbReference type="Proteomes" id="UP000261704">
    <property type="component" value="Chromosome"/>
</dbReference>
<dbReference type="SMART" id="SM00421">
    <property type="entry name" value="HTH_LUXR"/>
    <property type="match status" value="1"/>
</dbReference>
<dbReference type="Gene3D" id="1.25.40.10">
    <property type="entry name" value="Tetratricopeptide repeat domain"/>
    <property type="match status" value="2"/>
</dbReference>
<gene>
    <name evidence="4" type="ORF">BAR1_07980</name>
</gene>
<protein>
    <submittedName>
        <fullName evidence="4">Helix-turn-helix transcriptional regulator</fullName>
    </submittedName>
</protein>
<dbReference type="GO" id="GO:0006355">
    <property type="term" value="P:regulation of DNA-templated transcription"/>
    <property type="evidence" value="ECO:0007669"/>
    <property type="project" value="InterPro"/>
</dbReference>
<evidence type="ECO:0000259" key="3">
    <source>
        <dbReference type="PROSITE" id="PS50043"/>
    </source>
</evidence>
<dbReference type="PANTHER" id="PTHR16305">
    <property type="entry name" value="TESTICULAR SOLUBLE ADENYLYL CYCLASE"/>
    <property type="match status" value="1"/>
</dbReference>
<dbReference type="InterPro" id="IPR019734">
    <property type="entry name" value="TPR_rpt"/>
</dbReference>
<name>A0A347UG96_9RHOB</name>
<dbReference type="PANTHER" id="PTHR16305:SF35">
    <property type="entry name" value="TRANSCRIPTIONAL ACTIVATOR DOMAIN"/>
    <property type="match status" value="1"/>
</dbReference>
<proteinExistence type="predicted"/>
<dbReference type="PROSITE" id="PS00622">
    <property type="entry name" value="HTH_LUXR_1"/>
    <property type="match status" value="1"/>
</dbReference>
<dbReference type="GO" id="GO:0004016">
    <property type="term" value="F:adenylate cyclase activity"/>
    <property type="evidence" value="ECO:0007669"/>
    <property type="project" value="TreeGrafter"/>
</dbReference>
<dbReference type="RefSeq" id="WP_118942530.1">
    <property type="nucleotide sequence ID" value="NZ_CP032125.1"/>
</dbReference>